<comment type="caution">
    <text evidence="5">The sequence shown here is derived from an EMBL/GenBank/DDBJ whole genome shotgun (WGS) entry which is preliminary data.</text>
</comment>
<dbReference type="OrthoDB" id="1025311at2759"/>
<evidence type="ECO:0000256" key="2">
    <source>
        <dbReference type="ARBA" id="ARBA00022801"/>
    </source>
</evidence>
<keyword evidence="2" id="KW-0378">Hydrolase</keyword>
<evidence type="ECO:0000256" key="3">
    <source>
        <dbReference type="ARBA" id="ARBA00023085"/>
    </source>
</evidence>
<evidence type="ECO:0000313" key="5">
    <source>
        <dbReference type="EMBL" id="VVA92185.1"/>
    </source>
</evidence>
<protein>
    <recommendedName>
        <fullName evidence="4">Pectinesterase catalytic domain-containing protein</fullName>
    </recommendedName>
</protein>
<dbReference type="GO" id="GO:0045490">
    <property type="term" value="P:pectin catabolic process"/>
    <property type="evidence" value="ECO:0007669"/>
    <property type="project" value="UniProtKB-UniPathway"/>
</dbReference>
<dbReference type="AlphaFoldDB" id="A0A565AUD3"/>
<organism evidence="5 6">
    <name type="scientific">Arabis nemorensis</name>
    <dbReference type="NCBI Taxonomy" id="586526"/>
    <lineage>
        <taxon>Eukaryota</taxon>
        <taxon>Viridiplantae</taxon>
        <taxon>Streptophyta</taxon>
        <taxon>Embryophyta</taxon>
        <taxon>Tracheophyta</taxon>
        <taxon>Spermatophyta</taxon>
        <taxon>Magnoliopsida</taxon>
        <taxon>eudicotyledons</taxon>
        <taxon>Gunneridae</taxon>
        <taxon>Pentapetalae</taxon>
        <taxon>rosids</taxon>
        <taxon>malvids</taxon>
        <taxon>Brassicales</taxon>
        <taxon>Brassicaceae</taxon>
        <taxon>Arabideae</taxon>
        <taxon>Arabis</taxon>
    </lineage>
</organism>
<dbReference type="UniPathway" id="UPA00545">
    <property type="reaction ID" value="UER00823"/>
</dbReference>
<evidence type="ECO:0000313" key="6">
    <source>
        <dbReference type="Proteomes" id="UP000489600"/>
    </source>
</evidence>
<evidence type="ECO:0000256" key="1">
    <source>
        <dbReference type="ARBA" id="ARBA00005184"/>
    </source>
</evidence>
<dbReference type="PANTHER" id="PTHR31707">
    <property type="entry name" value="PECTINESTERASE"/>
    <property type="match status" value="1"/>
</dbReference>
<dbReference type="GO" id="GO:0042545">
    <property type="term" value="P:cell wall modification"/>
    <property type="evidence" value="ECO:0007669"/>
    <property type="project" value="InterPro"/>
</dbReference>
<name>A0A565AUD3_9BRAS</name>
<sequence length="190" mass="22076">MAWFYTYAVSRAIKIHSIIAHQHRTVDFICGETSAVFQNYHIEARKPIHEQRNMIKTQKREVQSDKTGFSFQKCTIITALDLAPIKRTVKTYLGRPWGVYLWVVFMECFIADLIDPEGRFPWESDTRRLSTVYYGEYENKGPGADTSGRVKCKSFKVITDMKEAENFTVGKLIYPDSWLKTTRVPYNEGL</sequence>
<keyword evidence="3" id="KW-0063">Aspartyl esterase</keyword>
<comment type="pathway">
    <text evidence="1">Glycan metabolism; pectin degradation; 2-dehydro-3-deoxy-D-gluconate from pectin: step 1/5.</text>
</comment>
<evidence type="ECO:0000259" key="4">
    <source>
        <dbReference type="Pfam" id="PF01095"/>
    </source>
</evidence>
<dbReference type="SUPFAM" id="SSF51126">
    <property type="entry name" value="Pectin lyase-like"/>
    <property type="match status" value="1"/>
</dbReference>
<dbReference type="GO" id="GO:0030599">
    <property type="term" value="F:pectinesterase activity"/>
    <property type="evidence" value="ECO:0007669"/>
    <property type="project" value="InterPro"/>
</dbReference>
<dbReference type="InterPro" id="IPR000070">
    <property type="entry name" value="Pectinesterase_cat"/>
</dbReference>
<dbReference type="InterPro" id="IPR011050">
    <property type="entry name" value="Pectin_lyase_fold/virulence"/>
</dbReference>
<reference evidence="5" key="1">
    <citation type="submission" date="2019-07" db="EMBL/GenBank/DDBJ databases">
        <authorList>
            <person name="Dittberner H."/>
        </authorList>
    </citation>
    <scope>NUCLEOTIDE SEQUENCE [LARGE SCALE GENOMIC DNA]</scope>
</reference>
<dbReference type="InterPro" id="IPR012334">
    <property type="entry name" value="Pectin_lyas_fold"/>
</dbReference>
<keyword evidence="6" id="KW-1185">Reference proteome</keyword>
<feature type="domain" description="Pectinesterase catalytic" evidence="4">
    <location>
        <begin position="25"/>
        <end position="173"/>
    </location>
</feature>
<accession>A0A565AUD3</accession>
<proteinExistence type="predicted"/>
<gene>
    <name evidence="5" type="ORF">ANE_LOCUS2630</name>
</gene>
<dbReference type="EMBL" id="CABITT030000001">
    <property type="protein sequence ID" value="VVA92185.1"/>
    <property type="molecule type" value="Genomic_DNA"/>
</dbReference>
<dbReference type="Pfam" id="PF01095">
    <property type="entry name" value="Pectinesterase"/>
    <property type="match status" value="1"/>
</dbReference>
<dbReference type="Proteomes" id="UP000489600">
    <property type="component" value="Unassembled WGS sequence"/>
</dbReference>
<dbReference type="Gene3D" id="2.160.20.10">
    <property type="entry name" value="Single-stranded right-handed beta-helix, Pectin lyase-like"/>
    <property type="match status" value="1"/>
</dbReference>